<dbReference type="AlphaFoldDB" id="A0A6G7BA73"/>
<protein>
    <submittedName>
        <fullName evidence="2">Uncharacterized protein</fullName>
    </submittedName>
</protein>
<gene>
    <name evidence="2" type="ORF">G6Z83_03910</name>
</gene>
<dbReference type="EMBL" id="CP049228">
    <property type="protein sequence ID" value="QIH23851.1"/>
    <property type="molecule type" value="Genomic_DNA"/>
</dbReference>
<name>A0A6G7BA73_9LACO</name>
<dbReference type="RefSeq" id="WP_006729900.1">
    <property type="nucleotide sequence ID" value="NZ_CABKQA010000001.1"/>
</dbReference>
<feature type="transmembrane region" description="Helical" evidence="1">
    <location>
        <begin position="81"/>
        <end position="98"/>
    </location>
</feature>
<evidence type="ECO:0000313" key="2">
    <source>
        <dbReference type="EMBL" id="QIH23851.1"/>
    </source>
</evidence>
<keyword evidence="1" id="KW-0472">Membrane</keyword>
<keyword evidence="1" id="KW-1133">Transmembrane helix</keyword>
<organism evidence="2 3">
    <name type="scientific">Lactobacillus iners</name>
    <dbReference type="NCBI Taxonomy" id="147802"/>
    <lineage>
        <taxon>Bacteria</taxon>
        <taxon>Bacillati</taxon>
        <taxon>Bacillota</taxon>
        <taxon>Bacilli</taxon>
        <taxon>Lactobacillales</taxon>
        <taxon>Lactobacillaceae</taxon>
        <taxon>Lactobacillus</taxon>
    </lineage>
</organism>
<dbReference type="Proteomes" id="UP000501676">
    <property type="component" value="Chromosome"/>
</dbReference>
<accession>A0A6G7BA73</accession>
<feature type="transmembrane region" description="Helical" evidence="1">
    <location>
        <begin position="104"/>
        <end position="122"/>
    </location>
</feature>
<sequence>MKKVLHKISEIISVEFWHKLNQKSYMSIVFLAMFCIILSLLCSLAHLRKVWLVALIFLIFNSYISFQIGCLIDFHKLSKKWLLFFPIIFALMVTIHFAKYNYFFCLIYLCFELFGLWHNDLYQVRK</sequence>
<dbReference type="GeneID" id="93221513"/>
<evidence type="ECO:0000256" key="1">
    <source>
        <dbReference type="SAM" id="Phobius"/>
    </source>
</evidence>
<proteinExistence type="predicted"/>
<reference evidence="2 3" key="1">
    <citation type="submission" date="2020-02" db="EMBL/GenBank/DDBJ databases">
        <title>Complete genome sequences of six Lactobacillus iners strains isolated from the human vagina.</title>
        <authorList>
            <person name="France M.T."/>
            <person name="Rutt L."/>
            <person name="Narina S."/>
            <person name="Arbaugh S."/>
            <person name="Humphrys M.S."/>
            <person name="Ma B."/>
            <person name="Hayward M.R."/>
            <person name="Relman D."/>
            <person name="Kwon D.S."/>
            <person name="Ravel J."/>
        </authorList>
    </citation>
    <scope>NUCLEOTIDE SEQUENCE [LARGE SCALE GENOMIC DNA]</scope>
    <source>
        <strain evidence="2 3">C0210C1</strain>
    </source>
</reference>
<feature type="transmembrane region" description="Helical" evidence="1">
    <location>
        <begin position="25"/>
        <end position="46"/>
    </location>
</feature>
<keyword evidence="1" id="KW-0812">Transmembrane</keyword>
<evidence type="ECO:0000313" key="3">
    <source>
        <dbReference type="Proteomes" id="UP000501676"/>
    </source>
</evidence>
<feature type="transmembrane region" description="Helical" evidence="1">
    <location>
        <begin position="52"/>
        <end position="74"/>
    </location>
</feature>